<reference evidence="1" key="1">
    <citation type="journal article" date="2014" name="Int. J. Syst. Evol. Microbiol.">
        <title>Complete genome of a new Firmicutes species belonging to the dominant human colonic microbiota ('Ruminococcus bicirculans') reveals two chromosomes and a selective capacity to utilize plant glucans.</title>
        <authorList>
            <consortium name="NISC Comparative Sequencing Program"/>
            <person name="Wegmann U."/>
            <person name="Louis P."/>
            <person name="Goesmann A."/>
            <person name="Henrissat B."/>
            <person name="Duncan S.H."/>
            <person name="Flint H.J."/>
        </authorList>
    </citation>
    <scope>NUCLEOTIDE SEQUENCE</scope>
    <source>
        <strain evidence="1">NBRC 109915</strain>
    </source>
</reference>
<name>A0ABQ5VF23_9RHOB</name>
<reference evidence="1" key="2">
    <citation type="submission" date="2023-01" db="EMBL/GenBank/DDBJ databases">
        <title>Draft genome sequence of Sulfitobacter pacificus strain NBRC 109915.</title>
        <authorList>
            <person name="Sun Q."/>
            <person name="Mori K."/>
        </authorList>
    </citation>
    <scope>NUCLEOTIDE SEQUENCE</scope>
    <source>
        <strain evidence="1">NBRC 109915</strain>
    </source>
</reference>
<keyword evidence="2" id="KW-1185">Reference proteome</keyword>
<proteinExistence type="predicted"/>
<evidence type="ECO:0008006" key="3">
    <source>
        <dbReference type="Google" id="ProtNLM"/>
    </source>
</evidence>
<dbReference type="Proteomes" id="UP001161388">
    <property type="component" value="Unassembled WGS sequence"/>
</dbReference>
<comment type="caution">
    <text evidence="1">The sequence shown here is derived from an EMBL/GenBank/DDBJ whole genome shotgun (WGS) entry which is preliminary data.</text>
</comment>
<sequence>MNTQGHNDLSSDKKISKVFHAYGYSIPVRKDGRRMWPPKFKRAMTYKIRSKELSVKEVSEVCKTDQLTVKQWRREYGREETLDETIHPAEPVFAQLTLSDNDGSTQRSAGDIRVHCKSFDLTLPANYPVEGIVRILKSLGGGS</sequence>
<evidence type="ECO:0000313" key="1">
    <source>
        <dbReference type="EMBL" id="GLQ25206.1"/>
    </source>
</evidence>
<accession>A0ABQ5VF23</accession>
<organism evidence="1 2">
    <name type="scientific">Sulfitobacter pacificus</name>
    <dbReference type="NCBI Taxonomy" id="1499314"/>
    <lineage>
        <taxon>Bacteria</taxon>
        <taxon>Pseudomonadati</taxon>
        <taxon>Pseudomonadota</taxon>
        <taxon>Alphaproteobacteria</taxon>
        <taxon>Rhodobacterales</taxon>
        <taxon>Roseobacteraceae</taxon>
        <taxon>Sulfitobacter</taxon>
    </lineage>
</organism>
<gene>
    <name evidence="1" type="ORF">GCM10007927_00090</name>
</gene>
<dbReference type="EMBL" id="BSNL01000001">
    <property type="protein sequence ID" value="GLQ25206.1"/>
    <property type="molecule type" value="Genomic_DNA"/>
</dbReference>
<protein>
    <recommendedName>
        <fullName evidence="3">Transposase</fullName>
    </recommendedName>
</protein>
<evidence type="ECO:0000313" key="2">
    <source>
        <dbReference type="Proteomes" id="UP001161388"/>
    </source>
</evidence>
<dbReference type="RefSeq" id="WP_284369312.1">
    <property type="nucleotide sequence ID" value="NZ_BSNL01000001.1"/>
</dbReference>